<keyword evidence="3 5" id="KW-1133">Transmembrane helix</keyword>
<feature type="transmembrane region" description="Helical" evidence="5">
    <location>
        <begin position="318"/>
        <end position="339"/>
    </location>
</feature>
<dbReference type="Gene3D" id="1.20.1250.20">
    <property type="entry name" value="MFS general substrate transporter like domains"/>
    <property type="match status" value="2"/>
</dbReference>
<keyword evidence="4 5" id="KW-0472">Membrane</keyword>
<dbReference type="Proteomes" id="UP001432011">
    <property type="component" value="Chromosome"/>
</dbReference>
<evidence type="ECO:0000259" key="6">
    <source>
        <dbReference type="PROSITE" id="PS50850"/>
    </source>
</evidence>
<feature type="transmembrane region" description="Helical" evidence="5">
    <location>
        <begin position="227"/>
        <end position="249"/>
    </location>
</feature>
<feature type="transmembrane region" description="Helical" evidence="5">
    <location>
        <begin position="15"/>
        <end position="41"/>
    </location>
</feature>
<sequence>MSVDTLSGPTGGYRWMILLVATVAQTSACFLVQGIGVIGAFVQRDLHLTTAQVGLLISAAQLVPVVGLLVAGELLDRHSERLVVGGGTLIVALALLGASLAPGYLALLLFLIVVGAGYSTAQPGGSKSIARWFATSQRGFAMGIRQAGLPLGGALSAAILPSFANGLGWRSSLAAGGLVALLGAAVFLVFYRTPPGSAHDNRSSARSPRAGTAARLSVLRDRSMTNIMVSGLSLISVQYGILIFTVLYLHEAGGMTIERAALLLFAALAAGVAGRVVLALWSDRARSGRYFPVLICMGAVVVGLVLLMIVPLDSTPVVASLVAWLGFFGFGWYGPWVAYTAEIAPPCKTGFALGLAMAVNQVAVIVAPPALGLLKDTTGSYLPGWGTLAAIALLALIATARRARTGHRPA</sequence>
<dbReference type="EMBL" id="CP108085">
    <property type="protein sequence ID" value="WUP77541.1"/>
    <property type="molecule type" value="Genomic_DNA"/>
</dbReference>
<dbReference type="PROSITE" id="PS50850">
    <property type="entry name" value="MFS"/>
    <property type="match status" value="1"/>
</dbReference>
<feature type="transmembrane region" description="Helical" evidence="5">
    <location>
        <begin position="351"/>
        <end position="374"/>
    </location>
</feature>
<name>A0ABZ1SWW6_9ACTN</name>
<accession>A0ABZ1SWW6</accession>
<feature type="transmembrane region" description="Helical" evidence="5">
    <location>
        <begin position="261"/>
        <end position="281"/>
    </location>
</feature>
<dbReference type="InterPro" id="IPR020846">
    <property type="entry name" value="MFS_dom"/>
</dbReference>
<dbReference type="Pfam" id="PF07690">
    <property type="entry name" value="MFS_1"/>
    <property type="match status" value="1"/>
</dbReference>
<feature type="transmembrane region" description="Helical" evidence="5">
    <location>
        <begin position="293"/>
        <end position="312"/>
    </location>
</feature>
<evidence type="ECO:0000256" key="3">
    <source>
        <dbReference type="ARBA" id="ARBA00022989"/>
    </source>
</evidence>
<dbReference type="RefSeq" id="WP_142647336.1">
    <property type="nucleotide sequence ID" value="NZ_CP108085.1"/>
</dbReference>
<evidence type="ECO:0000256" key="2">
    <source>
        <dbReference type="ARBA" id="ARBA00022692"/>
    </source>
</evidence>
<evidence type="ECO:0000256" key="4">
    <source>
        <dbReference type="ARBA" id="ARBA00023136"/>
    </source>
</evidence>
<dbReference type="PANTHER" id="PTHR23527">
    <property type="entry name" value="BLL3282 PROTEIN"/>
    <property type="match status" value="1"/>
</dbReference>
<feature type="transmembrane region" description="Helical" evidence="5">
    <location>
        <begin position="172"/>
        <end position="191"/>
    </location>
</feature>
<feature type="transmembrane region" description="Helical" evidence="5">
    <location>
        <begin position="53"/>
        <end position="71"/>
    </location>
</feature>
<feature type="domain" description="Major facilitator superfamily (MFS) profile" evidence="6">
    <location>
        <begin position="17"/>
        <end position="404"/>
    </location>
</feature>
<dbReference type="InterPro" id="IPR011701">
    <property type="entry name" value="MFS"/>
</dbReference>
<reference evidence="7" key="1">
    <citation type="submission" date="2022-10" db="EMBL/GenBank/DDBJ databases">
        <title>The complete genomes of actinobacterial strains from the NBC collection.</title>
        <authorList>
            <person name="Joergensen T.S."/>
            <person name="Alvarez Arevalo M."/>
            <person name="Sterndorff E.B."/>
            <person name="Faurdal D."/>
            <person name="Vuksanovic O."/>
            <person name="Mourched A.-S."/>
            <person name="Charusanti P."/>
            <person name="Shaw S."/>
            <person name="Blin K."/>
            <person name="Weber T."/>
        </authorList>
    </citation>
    <scope>NUCLEOTIDE SEQUENCE</scope>
    <source>
        <strain evidence="7">NBC_00254</strain>
    </source>
</reference>
<feature type="transmembrane region" description="Helical" evidence="5">
    <location>
        <begin position="380"/>
        <end position="400"/>
    </location>
</feature>
<feature type="transmembrane region" description="Helical" evidence="5">
    <location>
        <begin position="139"/>
        <end position="160"/>
    </location>
</feature>
<comment type="subcellular location">
    <subcellularLocation>
        <location evidence="1">Cell membrane</location>
        <topology evidence="1">Multi-pass membrane protein</topology>
    </subcellularLocation>
</comment>
<dbReference type="PANTHER" id="PTHR23527:SF1">
    <property type="entry name" value="BLL3282 PROTEIN"/>
    <property type="match status" value="1"/>
</dbReference>
<evidence type="ECO:0000313" key="7">
    <source>
        <dbReference type="EMBL" id="WUP77541.1"/>
    </source>
</evidence>
<evidence type="ECO:0000313" key="8">
    <source>
        <dbReference type="Proteomes" id="UP001432011"/>
    </source>
</evidence>
<dbReference type="InterPro" id="IPR036259">
    <property type="entry name" value="MFS_trans_sf"/>
</dbReference>
<dbReference type="SUPFAM" id="SSF103473">
    <property type="entry name" value="MFS general substrate transporter"/>
    <property type="match status" value="1"/>
</dbReference>
<evidence type="ECO:0000256" key="5">
    <source>
        <dbReference type="SAM" id="Phobius"/>
    </source>
</evidence>
<evidence type="ECO:0000256" key="1">
    <source>
        <dbReference type="ARBA" id="ARBA00004651"/>
    </source>
</evidence>
<proteinExistence type="predicted"/>
<organism evidence="7 8">
    <name type="scientific">Microbispora hainanensis</name>
    <dbReference type="NCBI Taxonomy" id="568844"/>
    <lineage>
        <taxon>Bacteria</taxon>
        <taxon>Bacillati</taxon>
        <taxon>Actinomycetota</taxon>
        <taxon>Actinomycetes</taxon>
        <taxon>Streptosporangiales</taxon>
        <taxon>Streptosporangiaceae</taxon>
        <taxon>Microbispora</taxon>
    </lineage>
</organism>
<dbReference type="InterPro" id="IPR052952">
    <property type="entry name" value="MFS-Transporter"/>
</dbReference>
<gene>
    <name evidence="7" type="ORF">OG913_11150</name>
</gene>
<dbReference type="CDD" id="cd17475">
    <property type="entry name" value="MFS_MT3072_like"/>
    <property type="match status" value="1"/>
</dbReference>
<protein>
    <submittedName>
        <fullName evidence="7">MFS transporter</fullName>
    </submittedName>
</protein>
<keyword evidence="8" id="KW-1185">Reference proteome</keyword>
<feature type="transmembrane region" description="Helical" evidence="5">
    <location>
        <begin position="91"/>
        <end position="118"/>
    </location>
</feature>
<keyword evidence="2 5" id="KW-0812">Transmembrane</keyword>